<dbReference type="PROSITE" id="PS50929">
    <property type="entry name" value="ABC_TM1F"/>
    <property type="match status" value="1"/>
</dbReference>
<proteinExistence type="predicted"/>
<feature type="domain" description="ABC transmembrane type-1" evidence="7">
    <location>
        <begin position="53"/>
        <end position="165"/>
    </location>
</feature>
<evidence type="ECO:0000256" key="3">
    <source>
        <dbReference type="ARBA" id="ARBA00022737"/>
    </source>
</evidence>
<keyword evidence="3" id="KW-0677">Repeat</keyword>
<dbReference type="GO" id="GO:0015421">
    <property type="term" value="F:ABC-type oligopeptide transporter activity"/>
    <property type="evidence" value="ECO:0007669"/>
    <property type="project" value="TreeGrafter"/>
</dbReference>
<evidence type="ECO:0000313" key="8">
    <source>
        <dbReference type="EMBL" id="CAD8062397.1"/>
    </source>
</evidence>
<dbReference type="Pfam" id="PF00664">
    <property type="entry name" value="ABC_membrane"/>
    <property type="match status" value="1"/>
</dbReference>
<dbReference type="Proteomes" id="UP000688137">
    <property type="component" value="Unassembled WGS sequence"/>
</dbReference>
<keyword evidence="5 6" id="KW-0472">Membrane</keyword>
<gene>
    <name evidence="8" type="ORF">PPRIM_AZ9-3.1.T0330116</name>
</gene>
<evidence type="ECO:0000313" key="9">
    <source>
        <dbReference type="Proteomes" id="UP000688137"/>
    </source>
</evidence>
<name>A0A8S1L4J1_PARPR</name>
<sequence>MQKLNQVEDNQLLTNKQTAKPNQAIESLVTQKMVAYKQLYRYATQSDKLLISIGILASTGNGVIMPMFFVIFVDMADAFSGQDPDKMISAAGQCAIWFLVLARCAWLLSFLSFTTFMISGERQSIRMRKEYFSAILRQEVGWFDSINPNELNTKVADETFAVEDAKNFQQLVDGNQVW</sequence>
<evidence type="ECO:0000256" key="6">
    <source>
        <dbReference type="SAM" id="Phobius"/>
    </source>
</evidence>
<feature type="transmembrane region" description="Helical" evidence="6">
    <location>
        <begin position="49"/>
        <end position="75"/>
    </location>
</feature>
<dbReference type="OMA" id="IHETDEW"/>
<dbReference type="GO" id="GO:0090374">
    <property type="term" value="P:oligopeptide export from mitochondrion"/>
    <property type="evidence" value="ECO:0007669"/>
    <property type="project" value="TreeGrafter"/>
</dbReference>
<comment type="caution">
    <text evidence="8">The sequence shown here is derived from an EMBL/GenBank/DDBJ whole genome shotgun (WGS) entry which is preliminary data.</text>
</comment>
<keyword evidence="1" id="KW-0813">Transport</keyword>
<protein>
    <recommendedName>
        <fullName evidence="7">ABC transmembrane type-1 domain-containing protein</fullName>
    </recommendedName>
</protein>
<evidence type="ECO:0000256" key="5">
    <source>
        <dbReference type="ARBA" id="ARBA00023136"/>
    </source>
</evidence>
<dbReference type="PANTHER" id="PTHR43394">
    <property type="entry name" value="ATP-DEPENDENT PERMEASE MDL1, MITOCHONDRIAL"/>
    <property type="match status" value="1"/>
</dbReference>
<dbReference type="InterPro" id="IPR039421">
    <property type="entry name" value="Type_1_exporter"/>
</dbReference>
<evidence type="ECO:0000256" key="2">
    <source>
        <dbReference type="ARBA" id="ARBA00022692"/>
    </source>
</evidence>
<dbReference type="GO" id="GO:0005743">
    <property type="term" value="C:mitochondrial inner membrane"/>
    <property type="evidence" value="ECO:0007669"/>
    <property type="project" value="TreeGrafter"/>
</dbReference>
<dbReference type="AlphaFoldDB" id="A0A8S1L4J1"/>
<dbReference type="InterPro" id="IPR011527">
    <property type="entry name" value="ABC1_TM_dom"/>
</dbReference>
<evidence type="ECO:0000256" key="1">
    <source>
        <dbReference type="ARBA" id="ARBA00022448"/>
    </source>
</evidence>
<evidence type="ECO:0000259" key="7">
    <source>
        <dbReference type="PROSITE" id="PS50929"/>
    </source>
</evidence>
<keyword evidence="9" id="KW-1185">Reference proteome</keyword>
<evidence type="ECO:0000256" key="4">
    <source>
        <dbReference type="ARBA" id="ARBA00022989"/>
    </source>
</evidence>
<dbReference type="EMBL" id="CAJJDM010000032">
    <property type="protein sequence ID" value="CAD8062397.1"/>
    <property type="molecule type" value="Genomic_DNA"/>
</dbReference>
<organism evidence="8 9">
    <name type="scientific">Paramecium primaurelia</name>
    <dbReference type="NCBI Taxonomy" id="5886"/>
    <lineage>
        <taxon>Eukaryota</taxon>
        <taxon>Sar</taxon>
        <taxon>Alveolata</taxon>
        <taxon>Ciliophora</taxon>
        <taxon>Intramacronucleata</taxon>
        <taxon>Oligohymenophorea</taxon>
        <taxon>Peniculida</taxon>
        <taxon>Parameciidae</taxon>
        <taxon>Paramecium</taxon>
    </lineage>
</organism>
<keyword evidence="4 6" id="KW-1133">Transmembrane helix</keyword>
<dbReference type="PANTHER" id="PTHR43394:SF11">
    <property type="entry name" value="ATP-BINDING CASSETTE TRANSPORTER"/>
    <property type="match status" value="1"/>
</dbReference>
<reference evidence="8" key="1">
    <citation type="submission" date="2021-01" db="EMBL/GenBank/DDBJ databases">
        <authorList>
            <consortium name="Genoscope - CEA"/>
            <person name="William W."/>
        </authorList>
    </citation>
    <scope>NUCLEOTIDE SEQUENCE</scope>
</reference>
<dbReference type="GO" id="GO:0005524">
    <property type="term" value="F:ATP binding"/>
    <property type="evidence" value="ECO:0007669"/>
    <property type="project" value="InterPro"/>
</dbReference>
<accession>A0A8S1L4J1</accession>
<feature type="transmembrane region" description="Helical" evidence="6">
    <location>
        <begin position="95"/>
        <end position="119"/>
    </location>
</feature>
<keyword evidence="2 6" id="KW-0812">Transmembrane</keyword>